<feature type="short sequence motif" description="Q motif" evidence="6">
    <location>
        <begin position="124"/>
        <end position="152"/>
    </location>
</feature>
<evidence type="ECO:0000313" key="13">
    <source>
        <dbReference type="Proteomes" id="UP000076078"/>
    </source>
</evidence>
<comment type="caution">
    <text evidence="12">The sequence shown here is derived from an EMBL/GenBank/DDBJ whole genome shotgun (WGS) entry which is preliminary data.</text>
</comment>
<dbReference type="GO" id="GO:0003723">
    <property type="term" value="F:RNA binding"/>
    <property type="evidence" value="ECO:0007669"/>
    <property type="project" value="UniProtKB-UniRule"/>
</dbReference>
<feature type="domain" description="Helicase ATP-binding" evidence="9">
    <location>
        <begin position="155"/>
        <end position="329"/>
    </location>
</feature>
<evidence type="ECO:0000259" key="10">
    <source>
        <dbReference type="PROSITE" id="PS51194"/>
    </source>
</evidence>
<name>A0A151ZI26_TIELA</name>
<evidence type="ECO:0000259" key="9">
    <source>
        <dbReference type="PROSITE" id="PS51192"/>
    </source>
</evidence>
<feature type="region of interest" description="Disordered" evidence="8">
    <location>
        <begin position="96"/>
        <end position="119"/>
    </location>
</feature>
<feature type="region of interest" description="Disordered" evidence="8">
    <location>
        <begin position="572"/>
        <end position="644"/>
    </location>
</feature>
<dbReference type="GO" id="GO:0005524">
    <property type="term" value="F:ATP binding"/>
    <property type="evidence" value="ECO:0007669"/>
    <property type="project" value="UniProtKB-UniRule"/>
</dbReference>
<dbReference type="PROSITE" id="PS00039">
    <property type="entry name" value="DEAD_ATP_HELICASE"/>
    <property type="match status" value="1"/>
</dbReference>
<evidence type="ECO:0000256" key="8">
    <source>
        <dbReference type="SAM" id="MobiDB-lite"/>
    </source>
</evidence>
<keyword evidence="1 7" id="KW-0547">Nucleotide-binding</keyword>
<dbReference type="InterPro" id="IPR014001">
    <property type="entry name" value="Helicase_ATP-bd"/>
</dbReference>
<dbReference type="SMART" id="SM00490">
    <property type="entry name" value="HELICc"/>
    <property type="match status" value="1"/>
</dbReference>
<dbReference type="Proteomes" id="UP000076078">
    <property type="component" value="Unassembled WGS sequence"/>
</dbReference>
<dbReference type="PANTHER" id="PTHR24031">
    <property type="entry name" value="RNA HELICASE"/>
    <property type="match status" value="1"/>
</dbReference>
<dbReference type="InterPro" id="IPR000629">
    <property type="entry name" value="RNA-helicase_DEAD-box_CS"/>
</dbReference>
<dbReference type="InParanoid" id="A0A151ZI26"/>
<protein>
    <recommendedName>
        <fullName evidence="7">ATP-dependent RNA helicase</fullName>
        <ecNumber evidence="7">3.6.4.13</ecNumber>
    </recommendedName>
</protein>
<evidence type="ECO:0000256" key="7">
    <source>
        <dbReference type="RuleBase" id="RU365068"/>
    </source>
</evidence>
<organism evidence="12 13">
    <name type="scientific">Tieghemostelium lacteum</name>
    <name type="common">Slime mold</name>
    <name type="synonym">Dictyostelium lacteum</name>
    <dbReference type="NCBI Taxonomy" id="361077"/>
    <lineage>
        <taxon>Eukaryota</taxon>
        <taxon>Amoebozoa</taxon>
        <taxon>Evosea</taxon>
        <taxon>Eumycetozoa</taxon>
        <taxon>Dictyostelia</taxon>
        <taxon>Dictyosteliales</taxon>
        <taxon>Raperosteliaceae</taxon>
        <taxon>Tieghemostelium</taxon>
    </lineage>
</organism>
<keyword evidence="5 7" id="KW-0694">RNA-binding</keyword>
<dbReference type="OMA" id="YDKMFER"/>
<feature type="compositionally biased region" description="Polar residues" evidence="8">
    <location>
        <begin position="572"/>
        <end position="583"/>
    </location>
</feature>
<dbReference type="STRING" id="361077.A0A151ZI26"/>
<evidence type="ECO:0000259" key="11">
    <source>
        <dbReference type="PROSITE" id="PS51195"/>
    </source>
</evidence>
<dbReference type="Pfam" id="PF00270">
    <property type="entry name" value="DEAD"/>
    <property type="match status" value="1"/>
</dbReference>
<evidence type="ECO:0000256" key="3">
    <source>
        <dbReference type="ARBA" id="ARBA00022806"/>
    </source>
</evidence>
<feature type="domain" description="DEAD-box RNA helicase Q" evidence="11">
    <location>
        <begin position="124"/>
        <end position="152"/>
    </location>
</feature>
<comment type="catalytic activity">
    <reaction evidence="7">
        <text>ATP + H2O = ADP + phosphate + H(+)</text>
        <dbReference type="Rhea" id="RHEA:13065"/>
        <dbReference type="ChEBI" id="CHEBI:15377"/>
        <dbReference type="ChEBI" id="CHEBI:15378"/>
        <dbReference type="ChEBI" id="CHEBI:30616"/>
        <dbReference type="ChEBI" id="CHEBI:43474"/>
        <dbReference type="ChEBI" id="CHEBI:456216"/>
        <dbReference type="EC" id="3.6.4.13"/>
    </reaction>
</comment>
<feature type="compositionally biased region" description="Basic and acidic residues" evidence="8">
    <location>
        <begin position="22"/>
        <end position="43"/>
    </location>
</feature>
<dbReference type="GO" id="GO:0003724">
    <property type="term" value="F:RNA helicase activity"/>
    <property type="evidence" value="ECO:0007669"/>
    <property type="project" value="UniProtKB-EC"/>
</dbReference>
<evidence type="ECO:0000313" key="12">
    <source>
        <dbReference type="EMBL" id="KYQ93565.1"/>
    </source>
</evidence>
<dbReference type="PROSITE" id="PS51194">
    <property type="entry name" value="HELICASE_CTER"/>
    <property type="match status" value="1"/>
</dbReference>
<evidence type="ECO:0000256" key="1">
    <source>
        <dbReference type="ARBA" id="ARBA00022741"/>
    </source>
</evidence>
<keyword evidence="13" id="KW-1185">Reference proteome</keyword>
<dbReference type="Pfam" id="PF00271">
    <property type="entry name" value="Helicase_C"/>
    <property type="match status" value="1"/>
</dbReference>
<gene>
    <name evidence="12" type="ORF">DLAC_04936</name>
</gene>
<feature type="region of interest" description="Disordered" evidence="8">
    <location>
        <begin position="762"/>
        <end position="842"/>
    </location>
</feature>
<feature type="compositionally biased region" description="Polar residues" evidence="8">
    <location>
        <begin position="100"/>
        <end position="119"/>
    </location>
</feature>
<dbReference type="InterPro" id="IPR025313">
    <property type="entry name" value="SPB4-like_CTE"/>
</dbReference>
<dbReference type="InterPro" id="IPR001650">
    <property type="entry name" value="Helicase_C-like"/>
</dbReference>
<dbReference type="InterPro" id="IPR014014">
    <property type="entry name" value="RNA_helicase_DEAD_Q_motif"/>
</dbReference>
<dbReference type="CDD" id="cd18787">
    <property type="entry name" value="SF2_C_DEAD"/>
    <property type="match status" value="1"/>
</dbReference>
<dbReference type="CDD" id="cd17941">
    <property type="entry name" value="DEADc_DDX10"/>
    <property type="match status" value="1"/>
</dbReference>
<keyword evidence="3 7" id="KW-0347">Helicase</keyword>
<dbReference type="Gene3D" id="3.40.50.300">
    <property type="entry name" value="P-loop containing nucleotide triphosphate hydrolases"/>
    <property type="match status" value="2"/>
</dbReference>
<dbReference type="SUPFAM" id="SSF52540">
    <property type="entry name" value="P-loop containing nucleoside triphosphate hydrolases"/>
    <property type="match status" value="2"/>
</dbReference>
<evidence type="ECO:0000256" key="5">
    <source>
        <dbReference type="ARBA" id="ARBA00022884"/>
    </source>
</evidence>
<keyword evidence="4 7" id="KW-0067">ATP-binding</keyword>
<dbReference type="SMART" id="SM00487">
    <property type="entry name" value="DEXDc"/>
    <property type="match status" value="1"/>
</dbReference>
<evidence type="ECO:0000256" key="2">
    <source>
        <dbReference type="ARBA" id="ARBA00022801"/>
    </source>
</evidence>
<evidence type="ECO:0000256" key="6">
    <source>
        <dbReference type="PROSITE-ProRule" id="PRU00552"/>
    </source>
</evidence>
<comment type="similarity">
    <text evidence="7">Belongs to the DEAD box helicase family.</text>
</comment>
<feature type="compositionally biased region" description="Acidic residues" evidence="8">
    <location>
        <begin position="795"/>
        <end position="824"/>
    </location>
</feature>
<dbReference type="PROSITE" id="PS51195">
    <property type="entry name" value="Q_MOTIF"/>
    <property type="match status" value="1"/>
</dbReference>
<feature type="domain" description="Helicase C-terminal" evidence="10">
    <location>
        <begin position="355"/>
        <end position="504"/>
    </location>
</feature>
<feature type="compositionally biased region" description="Acidic residues" evidence="8">
    <location>
        <begin position="614"/>
        <end position="632"/>
    </location>
</feature>
<evidence type="ECO:0000256" key="4">
    <source>
        <dbReference type="ARBA" id="ARBA00022840"/>
    </source>
</evidence>
<dbReference type="Pfam" id="PF13959">
    <property type="entry name" value="CTE_SPB4"/>
    <property type="match status" value="1"/>
</dbReference>
<dbReference type="EMBL" id="LODT01000025">
    <property type="protein sequence ID" value="KYQ93565.1"/>
    <property type="molecule type" value="Genomic_DNA"/>
</dbReference>
<dbReference type="InterPro" id="IPR027417">
    <property type="entry name" value="P-loop_NTPase"/>
</dbReference>
<dbReference type="InterPro" id="IPR011545">
    <property type="entry name" value="DEAD/DEAH_box_helicase_dom"/>
</dbReference>
<dbReference type="AlphaFoldDB" id="A0A151ZI26"/>
<dbReference type="PROSITE" id="PS51192">
    <property type="entry name" value="HELICASE_ATP_BIND_1"/>
    <property type="match status" value="1"/>
</dbReference>
<keyword evidence="2 7" id="KW-0378">Hydrolase</keyword>
<dbReference type="GO" id="GO:0016887">
    <property type="term" value="F:ATP hydrolysis activity"/>
    <property type="evidence" value="ECO:0007669"/>
    <property type="project" value="RHEA"/>
</dbReference>
<feature type="compositionally biased region" description="Basic and acidic residues" evidence="8">
    <location>
        <begin position="62"/>
        <end position="72"/>
    </location>
</feature>
<comment type="function">
    <text evidence="7">RNA helicase.</text>
</comment>
<dbReference type="FunCoup" id="A0A151ZI26">
    <property type="interactions" value="1008"/>
</dbReference>
<feature type="region of interest" description="Disordered" evidence="8">
    <location>
        <begin position="1"/>
        <end position="72"/>
    </location>
</feature>
<feature type="compositionally biased region" description="Basic and acidic residues" evidence="8">
    <location>
        <begin position="588"/>
        <end position="598"/>
    </location>
</feature>
<reference evidence="12 13" key="1">
    <citation type="submission" date="2015-12" db="EMBL/GenBank/DDBJ databases">
        <title>Dictyostelia acquired genes for synthesis and detection of signals that induce cell-type specialization by lateral gene transfer from prokaryotes.</title>
        <authorList>
            <person name="Gloeckner G."/>
            <person name="Schaap P."/>
        </authorList>
    </citation>
    <scope>NUCLEOTIDE SEQUENCE [LARGE SCALE GENOMIC DNA]</scope>
    <source>
        <strain evidence="12 13">TK</strain>
    </source>
</reference>
<accession>A0A151ZI26</accession>
<proteinExistence type="inferred from homology"/>
<comment type="domain">
    <text evidence="7">The Q motif is unique to and characteristic of the DEAD box family of RNA helicases and controls ATP binding and hydrolysis.</text>
</comment>
<dbReference type="EC" id="3.6.4.13" evidence="7"/>
<dbReference type="SMART" id="SM01178">
    <property type="entry name" value="DUF4217"/>
    <property type="match status" value="1"/>
</dbReference>
<dbReference type="OrthoDB" id="10259640at2759"/>
<sequence length="860" mass="98133">MNSKKNKNKINDNESNNNSNNKEIDDKEKLKKLAENKYDKMGKEQNGPKSKLYHNRSSFKSQVKEKKKENKLKPLKQKIQEIEMIEERLRQEAPERGTNPLANNLNIDNQGTTTSSPITLSNTSKFSELPISQITIKALTESKFIEMTDIQRASIPHSLCGRDVLGAAKTGSGKTLAYIIPVLELLWKSRWTRNDGIGAIILAPTRELAIQIFEILRLSGKYHNFSAGLIIGGKDVEQEKKKINAMNILIATPGRLLQHMDETAGFDCQNLRILVLDEADRILDLGFSKALNSIIENLPSERQTLLFSATQTKSISDLARLSLNEPEYISVYQKDIMSTPQNLTQTLCVVNLEMKLNVLYSFIKSHLTSKIIVFLATCKQVRFVHETFKMLNPGTTLYPLHGRMKQWSRLDVFKQFCKSKAGTLFATDIAARGLDFPAVNWVIQVDCPDDVATYIHRVGRTARYQDNGQSMLILLPTEREHFSKLLDKQNISYEVMEPNPSKLVDVRPQLTAFLSEKPDLKYLAQKSFVSYLRSVYRQDNKDIFKIDQIDFSKYSHSMGLIGAPQIQFGKSTSSTKNQSFQVTSIQQKIKEQKSKKIDDDDGDDNSDRKRLVNSDDDSEDDSGNEYSDEEDIPNNKQPLSKVDKLLSRKNANVLSETYDKLRTKDSGEFNNDNDDDENNLFVLKRENHDIEGEIKLDELTGKERRKVKKHVFISDPSKLKLLAADSDATKLNNSQKPKEYFESLKENLAKEDIVDKQIQKERLKKKRIQAKQALSGNKSKENDEDYPVAVLGTPDDNDSEGNEHEDDEDDEDNEMDFHEEDEIDTTPKNNRITGKKRLQMDEQEDLALQILAKKNKFTSK</sequence>